<evidence type="ECO:0000256" key="1">
    <source>
        <dbReference type="ARBA" id="ARBA00009884"/>
    </source>
</evidence>
<proteinExistence type="inferred from homology"/>
<dbReference type="FunFam" id="3.40.50.1910:FF:000005">
    <property type="entry name" value="vacuolar protein sorting-associated protein 33A isoform X1"/>
    <property type="match status" value="1"/>
</dbReference>
<keyword evidence="2" id="KW-1133">Transmembrane helix</keyword>
<dbReference type="AlphaFoldDB" id="A0A103YD36"/>
<dbReference type="STRING" id="59895.A0A103YD36"/>
<dbReference type="InterPro" id="IPR001619">
    <property type="entry name" value="Sec1-like"/>
</dbReference>
<organism evidence="3 4">
    <name type="scientific">Cynara cardunculus var. scolymus</name>
    <name type="common">Globe artichoke</name>
    <name type="synonym">Cynara scolymus</name>
    <dbReference type="NCBI Taxonomy" id="59895"/>
    <lineage>
        <taxon>Eukaryota</taxon>
        <taxon>Viridiplantae</taxon>
        <taxon>Streptophyta</taxon>
        <taxon>Embryophyta</taxon>
        <taxon>Tracheophyta</taxon>
        <taxon>Spermatophyta</taxon>
        <taxon>Magnoliopsida</taxon>
        <taxon>eudicotyledons</taxon>
        <taxon>Gunneridae</taxon>
        <taxon>Pentapetalae</taxon>
        <taxon>asterids</taxon>
        <taxon>campanulids</taxon>
        <taxon>Asterales</taxon>
        <taxon>Asteraceae</taxon>
        <taxon>Carduoideae</taxon>
        <taxon>Cardueae</taxon>
        <taxon>Carduinae</taxon>
        <taxon>Cynara</taxon>
    </lineage>
</organism>
<feature type="transmembrane region" description="Helical" evidence="2">
    <location>
        <begin position="539"/>
        <end position="560"/>
    </location>
</feature>
<evidence type="ECO:0000313" key="3">
    <source>
        <dbReference type="EMBL" id="KVI06876.1"/>
    </source>
</evidence>
<dbReference type="GO" id="GO:0016192">
    <property type="term" value="P:vesicle-mediated transport"/>
    <property type="evidence" value="ECO:0007669"/>
    <property type="project" value="InterPro"/>
</dbReference>
<name>A0A103YD36_CYNCS</name>
<dbReference type="PIRSF" id="PIRSF005715">
    <property type="entry name" value="VPS45_Sec1"/>
    <property type="match status" value="1"/>
</dbReference>
<dbReference type="SUPFAM" id="SSF56815">
    <property type="entry name" value="Sec1/munc18-like (SM) proteins"/>
    <property type="match status" value="1"/>
</dbReference>
<sequence>MAQIPNLQNGPINFTPLRDQSQKELLTILKNIRGKKCLVIDPKLGGSLSLIEHGAELHHLNADPIETTCSKVVYLVQTQLHLMKFISSHIHNDTSKGLQREYFVYFVPRRAVACEKLLEDEKVHNLLTIGEFPLYVLPLDEDVLSFELDLSYKECLTDGDTTSLWHIAKAIHKLEVQLFSFGLIPNVRAKGKASVRVADMLNRMQAEEPVNSTDMGVPEINTLIILDRELDMVTPMCSQLTYEGLMDEFLHINNGAVEIDASIMGANQQDGKKMKVPLNSTDKLFRETRDLNFEVVVQVLRQKATSMKQDYTEMTTTNQTVSELKDFVKKLNSLPEMTRHINLAQHLSTLTSKPSFLGRLDMEHTIVEAESYDICFEYIEEMIHKQEPFVNVLRLLILLSVTNAGLPKRNFDYLRREILHSYGFEHIATLNNLEKAGLVKKQEGKSNWLMIKRALQLVVEDTDTTNPKDVSYVFSGYAPLSIRLIQHAIRSGWRPLEEILKLLPGTHTESKRSAFAKSPSFDILPGGLRMDKVEDGRRALVLVVFIGGVTFAEISALRFLSSQEGMAYDIIIGTTKIINGNTLIETFMEKLG</sequence>
<evidence type="ECO:0000256" key="2">
    <source>
        <dbReference type="SAM" id="Phobius"/>
    </source>
</evidence>
<dbReference type="InterPro" id="IPR036045">
    <property type="entry name" value="Sec1-like_sf"/>
</dbReference>
<evidence type="ECO:0000313" key="4">
    <source>
        <dbReference type="Proteomes" id="UP000243975"/>
    </source>
</evidence>
<keyword evidence="2" id="KW-0472">Membrane</keyword>
<comment type="similarity">
    <text evidence="1">Belongs to the STXBP/unc-18/SEC1 family.</text>
</comment>
<gene>
    <name evidence="3" type="ORF">Ccrd_014764</name>
</gene>
<protein>
    <submittedName>
        <fullName evidence="3">Sec1-like protein</fullName>
    </submittedName>
</protein>
<dbReference type="PANTHER" id="PTHR11679">
    <property type="entry name" value="VESICLE PROTEIN SORTING-ASSOCIATED"/>
    <property type="match status" value="1"/>
</dbReference>
<dbReference type="InterPro" id="IPR027482">
    <property type="entry name" value="Sec1-like_dom2"/>
</dbReference>
<dbReference type="Gene3D" id="3.40.50.1910">
    <property type="match status" value="2"/>
</dbReference>
<comment type="caution">
    <text evidence="3">The sequence shown here is derived from an EMBL/GenBank/DDBJ whole genome shotgun (WGS) entry which is preliminary data.</text>
</comment>
<keyword evidence="4" id="KW-1185">Reference proteome</keyword>
<dbReference type="Gramene" id="KVI06876">
    <property type="protein sequence ID" value="KVI06876"/>
    <property type="gene ID" value="Ccrd_014764"/>
</dbReference>
<reference evidence="3 4" key="1">
    <citation type="journal article" date="2016" name="Sci. Rep.">
        <title>The genome sequence of the outbreeding globe artichoke constructed de novo incorporating a phase-aware low-pass sequencing strategy of F1 progeny.</title>
        <authorList>
            <person name="Scaglione D."/>
            <person name="Reyes-Chin-Wo S."/>
            <person name="Acquadro A."/>
            <person name="Froenicke L."/>
            <person name="Portis E."/>
            <person name="Beitel C."/>
            <person name="Tirone M."/>
            <person name="Mauro R."/>
            <person name="Lo Monaco A."/>
            <person name="Mauromicale G."/>
            <person name="Faccioli P."/>
            <person name="Cattivelli L."/>
            <person name="Rieseberg L."/>
            <person name="Michelmore R."/>
            <person name="Lanteri S."/>
        </authorList>
    </citation>
    <scope>NUCLEOTIDE SEQUENCE [LARGE SCALE GENOMIC DNA]</scope>
    <source>
        <strain evidence="3">2C</strain>
    </source>
</reference>
<dbReference type="Pfam" id="PF00995">
    <property type="entry name" value="Sec1"/>
    <property type="match status" value="1"/>
</dbReference>
<dbReference type="EMBL" id="LEKV01001556">
    <property type="protein sequence ID" value="KVI06876.1"/>
    <property type="molecule type" value="Genomic_DNA"/>
</dbReference>
<accession>A0A103YD36</accession>
<dbReference type="Proteomes" id="UP000243975">
    <property type="component" value="Unassembled WGS sequence"/>
</dbReference>
<keyword evidence="2" id="KW-0812">Transmembrane</keyword>
<dbReference type="InterPro" id="IPR043154">
    <property type="entry name" value="Sec-1-like_dom1"/>
</dbReference>
<dbReference type="OMA" id="EFHIFFV"/>
<dbReference type="Gene3D" id="3.40.50.2060">
    <property type="match status" value="1"/>
</dbReference>